<sequence>MLKLNLGCGFHTPSGWLADEVLDQLYVYVTYNSPTDGVLKRIIAPFIQLDSLANKTGWLYRG</sequence>
<organism evidence="1 2">
    <name type="scientific">Dolichospermum planctonicum</name>
    <dbReference type="NCBI Taxonomy" id="136072"/>
    <lineage>
        <taxon>Bacteria</taxon>
        <taxon>Bacillati</taxon>
        <taxon>Cyanobacteriota</taxon>
        <taxon>Cyanophyceae</taxon>
        <taxon>Nostocales</taxon>
        <taxon>Aphanizomenonaceae</taxon>
        <taxon>Dolichospermum</taxon>
    </lineage>
</organism>
<comment type="caution">
    <text evidence="1">The sequence shown here is derived from an EMBL/GenBank/DDBJ whole genome shotgun (WGS) entry which is preliminary data.</text>
</comment>
<dbReference type="RefSeq" id="WP_137907185.1">
    <property type="nucleotide sequence ID" value="NZ_BJCF01000008.1"/>
</dbReference>
<evidence type="ECO:0000313" key="2">
    <source>
        <dbReference type="Proteomes" id="UP000299367"/>
    </source>
</evidence>
<evidence type="ECO:0000313" key="1">
    <source>
        <dbReference type="EMBL" id="GCL41460.1"/>
    </source>
</evidence>
<gene>
    <name evidence="1" type="ORF">NIES80_11550</name>
</gene>
<dbReference type="Proteomes" id="UP000299367">
    <property type="component" value="Unassembled WGS sequence"/>
</dbReference>
<protein>
    <submittedName>
        <fullName evidence="1">Uncharacterized protein</fullName>
    </submittedName>
</protein>
<proteinExistence type="predicted"/>
<dbReference type="AlphaFoldDB" id="A0A480A8Q6"/>
<accession>A0A480A8Q6</accession>
<dbReference type="EMBL" id="BJCF01000008">
    <property type="protein sequence ID" value="GCL41460.1"/>
    <property type="molecule type" value="Genomic_DNA"/>
</dbReference>
<name>A0A480A8Q6_9CYAN</name>
<reference evidence="2" key="1">
    <citation type="submission" date="2019-02" db="EMBL/GenBank/DDBJ databases">
        <title>Draft genome sequence of Dolichospermum planctonicum NIES-80.</title>
        <authorList>
            <person name="Yamaguchi H."/>
            <person name="Suzuki S."/>
            <person name="Kawachi M."/>
        </authorList>
    </citation>
    <scope>NUCLEOTIDE SEQUENCE [LARGE SCALE GENOMIC DNA]</scope>
    <source>
        <strain evidence="2">NIES-80</strain>
    </source>
</reference>